<dbReference type="InterPro" id="IPR058593">
    <property type="entry name" value="ARB_07466-like_C"/>
</dbReference>
<reference evidence="2 5" key="3">
    <citation type="submission" date="2017-12" db="EMBL/GenBank/DDBJ databases">
        <title>Pharmacopeia of the Arctic Ocean.</title>
        <authorList>
            <person name="Collins E."/>
            <person name="Ducluzeau A.-L."/>
        </authorList>
    </citation>
    <scope>NUCLEOTIDE SEQUENCE [LARGE SCALE GENOMIC DNA]</scope>
    <source>
        <strain evidence="2 5">DSM 23325</strain>
    </source>
</reference>
<evidence type="ECO:0000313" key="2">
    <source>
        <dbReference type="EMBL" id="PKH41752.1"/>
    </source>
</evidence>
<accession>A0A1I1AJN2</accession>
<dbReference type="Pfam" id="PF26571">
    <property type="entry name" value="VldE"/>
    <property type="match status" value="1"/>
</dbReference>
<evidence type="ECO:0000313" key="5">
    <source>
        <dbReference type="Proteomes" id="UP000233565"/>
    </source>
</evidence>
<dbReference type="EMBL" id="FOKC01000009">
    <property type="protein sequence ID" value="SFB38241.1"/>
    <property type="molecule type" value="Genomic_DNA"/>
</dbReference>
<proteinExistence type="predicted"/>
<sequence length="199" mass="21752">MRRQSVARAVNAATDTRWTTTELNIWTRPDEQAQRLGVLETAVKVRVTGREFRGRQEIVIEGGARWVTAGYLSAEKPSPEPGLGGECANGTSVPAGVSPNIRAIHAAVCSNFPEIATYGTVRSDGEHAQGIAMDIMVAGERGWEVAEFIRQYSSALGVSYLIHARNIWSVQRSGEGWRSMADRGSVTANHFDHVHVTTY</sequence>
<protein>
    <recommendedName>
        <fullName evidence="1">ARB-07466-like C-terminal domain-containing protein</fullName>
    </recommendedName>
</protein>
<keyword evidence="5" id="KW-1185">Reference proteome</keyword>
<dbReference type="AlphaFoldDB" id="A0A1I1AJN2"/>
<organism evidence="3 4">
    <name type="scientific">Nocardioides alpinus</name>
    <dbReference type="NCBI Taxonomy" id="748909"/>
    <lineage>
        <taxon>Bacteria</taxon>
        <taxon>Bacillati</taxon>
        <taxon>Actinomycetota</taxon>
        <taxon>Actinomycetes</taxon>
        <taxon>Propionibacteriales</taxon>
        <taxon>Nocardioidaceae</taxon>
        <taxon>Nocardioides</taxon>
    </lineage>
</organism>
<evidence type="ECO:0000313" key="4">
    <source>
        <dbReference type="Proteomes" id="UP000199113"/>
    </source>
</evidence>
<dbReference type="STRING" id="748909.SAMN05192575_109119"/>
<evidence type="ECO:0000259" key="1">
    <source>
        <dbReference type="Pfam" id="PF26571"/>
    </source>
</evidence>
<dbReference type="EMBL" id="PJBV01000014">
    <property type="protein sequence ID" value="PKH41752.1"/>
    <property type="molecule type" value="Genomic_DNA"/>
</dbReference>
<evidence type="ECO:0000313" key="3">
    <source>
        <dbReference type="EMBL" id="SFB38241.1"/>
    </source>
</evidence>
<dbReference type="Proteomes" id="UP000199113">
    <property type="component" value="Unassembled WGS sequence"/>
</dbReference>
<dbReference type="Proteomes" id="UP000233565">
    <property type="component" value="Unassembled WGS sequence"/>
</dbReference>
<gene>
    <name evidence="2" type="ORF">CXG46_07705</name>
    <name evidence="3" type="ORF">SAMN05192575_109119</name>
</gene>
<name>A0A1I1AJN2_9ACTN</name>
<feature type="domain" description="ARB-07466-like C-terminal" evidence="1">
    <location>
        <begin position="95"/>
        <end position="191"/>
    </location>
</feature>
<reference evidence="4" key="2">
    <citation type="submission" date="2016-10" db="EMBL/GenBank/DDBJ databases">
        <authorList>
            <person name="Varghese N."/>
            <person name="Submissions S."/>
        </authorList>
    </citation>
    <scope>NUCLEOTIDE SEQUENCE [LARGE SCALE GENOMIC DNA]</scope>
    <source>
        <strain evidence="4">CGMCC 1.10697</strain>
    </source>
</reference>
<reference evidence="3" key="1">
    <citation type="submission" date="2016-10" db="EMBL/GenBank/DDBJ databases">
        <authorList>
            <person name="de Groot N.N."/>
        </authorList>
    </citation>
    <scope>NUCLEOTIDE SEQUENCE [LARGE SCALE GENOMIC DNA]</scope>
    <source>
        <strain evidence="3">CGMCC 1.10697</strain>
    </source>
</reference>